<dbReference type="InterPro" id="IPR045865">
    <property type="entry name" value="ACT-like_dom_sf"/>
</dbReference>
<dbReference type="CDD" id="cd13631">
    <property type="entry name" value="PBP2_Ct-PDT_like"/>
    <property type="match status" value="1"/>
</dbReference>
<dbReference type="Proteomes" id="UP000245368">
    <property type="component" value="Chromosome"/>
</dbReference>
<dbReference type="InterPro" id="IPR001086">
    <property type="entry name" value="Preph_deHydtase"/>
</dbReference>
<evidence type="ECO:0000256" key="7">
    <source>
        <dbReference type="ARBA" id="ARBA00047848"/>
    </source>
</evidence>
<dbReference type="Pfam" id="PF00800">
    <property type="entry name" value="PDT"/>
    <property type="match status" value="1"/>
</dbReference>
<comment type="catalytic activity">
    <reaction evidence="7">
        <text>prephenate + H(+) = 3-phenylpyruvate + CO2 + H2O</text>
        <dbReference type="Rhea" id="RHEA:21648"/>
        <dbReference type="ChEBI" id="CHEBI:15377"/>
        <dbReference type="ChEBI" id="CHEBI:15378"/>
        <dbReference type="ChEBI" id="CHEBI:16526"/>
        <dbReference type="ChEBI" id="CHEBI:18005"/>
        <dbReference type="ChEBI" id="CHEBI:29934"/>
        <dbReference type="EC" id="4.2.1.51"/>
    </reaction>
</comment>
<dbReference type="KEGG" id="dez:DKM44_04635"/>
<dbReference type="CDD" id="cd04905">
    <property type="entry name" value="ACT_CM-PDT"/>
    <property type="match status" value="1"/>
</dbReference>
<dbReference type="GO" id="GO:0004664">
    <property type="term" value="F:prephenate dehydratase activity"/>
    <property type="evidence" value="ECO:0007669"/>
    <property type="project" value="UniProtKB-EC"/>
</dbReference>
<evidence type="ECO:0000256" key="2">
    <source>
        <dbReference type="ARBA" id="ARBA00013147"/>
    </source>
</evidence>
<dbReference type="SUPFAM" id="SSF55021">
    <property type="entry name" value="ACT-like"/>
    <property type="match status" value="1"/>
</dbReference>
<protein>
    <recommendedName>
        <fullName evidence="2">prephenate dehydratase</fullName>
        <ecNumber evidence="2">4.2.1.51</ecNumber>
    </recommendedName>
</protein>
<proteinExistence type="predicted"/>
<evidence type="ECO:0000256" key="6">
    <source>
        <dbReference type="ARBA" id="ARBA00023239"/>
    </source>
</evidence>
<keyword evidence="3" id="KW-0028">Amino-acid biosynthesis</keyword>
<accession>A0A2Z3JF39</accession>
<feature type="site" description="Essential for prephenate dehydratase activity" evidence="8">
    <location>
        <position position="186"/>
    </location>
</feature>
<dbReference type="InterPro" id="IPR018528">
    <property type="entry name" value="Preph_deHydtase_CS"/>
</dbReference>
<dbReference type="GO" id="GO:0005737">
    <property type="term" value="C:cytoplasm"/>
    <property type="evidence" value="ECO:0007669"/>
    <property type="project" value="TreeGrafter"/>
</dbReference>
<evidence type="ECO:0000256" key="1">
    <source>
        <dbReference type="ARBA" id="ARBA00004741"/>
    </source>
</evidence>
<dbReference type="RefSeq" id="WP_109825825.1">
    <property type="nucleotide sequence ID" value="NZ_CP029494.1"/>
</dbReference>
<keyword evidence="12" id="KW-1185">Reference proteome</keyword>
<keyword evidence="4" id="KW-0057">Aromatic amino acid biosynthesis</keyword>
<evidence type="ECO:0000259" key="9">
    <source>
        <dbReference type="PROSITE" id="PS51171"/>
    </source>
</evidence>
<evidence type="ECO:0000313" key="11">
    <source>
        <dbReference type="EMBL" id="AWN22606.1"/>
    </source>
</evidence>
<keyword evidence="5" id="KW-0584">Phenylalanine biosynthesis</keyword>
<dbReference type="UniPathway" id="UPA00121">
    <property type="reaction ID" value="UER00345"/>
</dbReference>
<dbReference type="GO" id="GO:0009094">
    <property type="term" value="P:L-phenylalanine biosynthetic process"/>
    <property type="evidence" value="ECO:0007669"/>
    <property type="project" value="UniProtKB-UniPathway"/>
</dbReference>
<name>A0A2Z3JF39_9DEIO</name>
<keyword evidence="6" id="KW-0456">Lyase</keyword>
<dbReference type="PROSITE" id="PS00857">
    <property type="entry name" value="PREPHENATE_DEHYDR_1"/>
    <property type="match status" value="1"/>
</dbReference>
<evidence type="ECO:0000256" key="4">
    <source>
        <dbReference type="ARBA" id="ARBA00023141"/>
    </source>
</evidence>
<organism evidence="11 12">
    <name type="scientific">Deinococcus irradiatisoli</name>
    <dbReference type="NCBI Taxonomy" id="2202254"/>
    <lineage>
        <taxon>Bacteria</taxon>
        <taxon>Thermotogati</taxon>
        <taxon>Deinococcota</taxon>
        <taxon>Deinococci</taxon>
        <taxon>Deinococcales</taxon>
        <taxon>Deinococcaceae</taxon>
        <taxon>Deinococcus</taxon>
    </lineage>
</organism>
<dbReference type="InterPro" id="IPR008242">
    <property type="entry name" value="Chor_mutase/pphenate_deHydtase"/>
</dbReference>
<dbReference type="PROSITE" id="PS51671">
    <property type="entry name" value="ACT"/>
    <property type="match status" value="1"/>
</dbReference>
<comment type="pathway">
    <text evidence="1">Amino-acid biosynthesis; L-phenylalanine biosynthesis; phenylpyruvate from prephenate: step 1/1.</text>
</comment>
<feature type="domain" description="ACT" evidence="10">
    <location>
        <begin position="206"/>
        <end position="281"/>
    </location>
</feature>
<dbReference type="PANTHER" id="PTHR21022:SF19">
    <property type="entry name" value="PREPHENATE DEHYDRATASE-RELATED"/>
    <property type="match status" value="1"/>
</dbReference>
<evidence type="ECO:0000313" key="12">
    <source>
        <dbReference type="Proteomes" id="UP000245368"/>
    </source>
</evidence>
<dbReference type="PANTHER" id="PTHR21022">
    <property type="entry name" value="PREPHENATE DEHYDRATASE P PROTEIN"/>
    <property type="match status" value="1"/>
</dbReference>
<dbReference type="EC" id="4.2.1.51" evidence="2"/>
<dbReference type="InterPro" id="IPR002912">
    <property type="entry name" value="ACT_dom"/>
</dbReference>
<evidence type="ECO:0000256" key="5">
    <source>
        <dbReference type="ARBA" id="ARBA00023222"/>
    </source>
</evidence>
<dbReference type="SUPFAM" id="SSF53850">
    <property type="entry name" value="Periplasmic binding protein-like II"/>
    <property type="match status" value="1"/>
</dbReference>
<evidence type="ECO:0000259" key="10">
    <source>
        <dbReference type="PROSITE" id="PS51671"/>
    </source>
</evidence>
<dbReference type="Gene3D" id="3.30.70.260">
    <property type="match status" value="1"/>
</dbReference>
<dbReference type="PIRSF" id="PIRSF001500">
    <property type="entry name" value="Chor_mut_pdt_Ppr"/>
    <property type="match status" value="1"/>
</dbReference>
<gene>
    <name evidence="11" type="ORF">DKM44_04635</name>
</gene>
<sequence length="289" mass="30946">MSMSLPEHLLPQPERAVRVAYQGNPGAYSEIAALNAAPAATAHGYATFHEVIEAVSAGHADLGVLPVENSLMGSILQSIDLLVETDLHVVREVVVRVSHVLMALPGVKLEEIKRVYSQQPALDQCTTFLHQHHLVPVAAHDTAGSAKDLAARGARDEGVIASARAAEIYGMEVLQAGVEDEPFNYTRFLVLSHREPVPSEGPHKTSLVFAVRHTPGALLETLNQLGGLNMSSIVSRPRKDRAWSYLIHVDFEGSADDPAVSAALGALLKKASFAKIIGSYPASPEPIEP</sequence>
<dbReference type="AlphaFoldDB" id="A0A2Z3JF39"/>
<reference evidence="11 12" key="1">
    <citation type="submission" date="2018-05" db="EMBL/GenBank/DDBJ databases">
        <title>Complete Genome Sequence of Deinococcus sp. strain 17bor-2.</title>
        <authorList>
            <person name="Srinivasan S."/>
        </authorList>
    </citation>
    <scope>NUCLEOTIDE SEQUENCE [LARGE SCALE GENOMIC DNA]</scope>
    <source>
        <strain evidence="11 12">17bor-2</strain>
    </source>
</reference>
<evidence type="ECO:0000256" key="8">
    <source>
        <dbReference type="PIRSR" id="PIRSR001500-2"/>
    </source>
</evidence>
<evidence type="ECO:0000256" key="3">
    <source>
        <dbReference type="ARBA" id="ARBA00022605"/>
    </source>
</evidence>
<dbReference type="OrthoDB" id="9802281at2"/>
<dbReference type="EMBL" id="CP029494">
    <property type="protein sequence ID" value="AWN22606.1"/>
    <property type="molecule type" value="Genomic_DNA"/>
</dbReference>
<dbReference type="PROSITE" id="PS51171">
    <property type="entry name" value="PREPHENATE_DEHYDR_3"/>
    <property type="match status" value="1"/>
</dbReference>
<feature type="domain" description="Prephenate dehydratase" evidence="9">
    <location>
        <begin position="18"/>
        <end position="193"/>
    </location>
</feature>
<dbReference type="Gene3D" id="3.40.190.10">
    <property type="entry name" value="Periplasmic binding protein-like II"/>
    <property type="match status" value="2"/>
</dbReference>